<dbReference type="EMBL" id="BSQG01000005">
    <property type="protein sequence ID" value="GLU48715.1"/>
    <property type="molecule type" value="Genomic_DNA"/>
</dbReference>
<feature type="domain" description="dTDP-4-dehydro-6-deoxy-alpha-D-glucopyranose 2,3-dehydratase" evidence="3">
    <location>
        <begin position="39"/>
        <end position="241"/>
    </location>
</feature>
<name>A0A9W6P752_9ACTN</name>
<dbReference type="Proteomes" id="UP001165092">
    <property type="component" value="Unassembled WGS sequence"/>
</dbReference>
<feature type="binding site" description="from pocket B" evidence="1">
    <location>
        <position position="346"/>
    </location>
    <ligand>
        <name>dTDP-4-dehydro-6-deoxy-alpha-D-glucose</name>
        <dbReference type="ChEBI" id="CHEBI:57649"/>
        <label>2</label>
    </ligand>
</feature>
<accession>A0A9W6P752</accession>
<evidence type="ECO:0000259" key="3">
    <source>
        <dbReference type="Pfam" id="PF03559"/>
    </source>
</evidence>
<dbReference type="Gene3D" id="3.90.79.40">
    <property type="entry name" value="EvaA sugar 2,3-dehydratase subunit"/>
    <property type="match status" value="2"/>
</dbReference>
<feature type="binding site" description="from pocket A" evidence="1">
    <location>
        <position position="233"/>
    </location>
    <ligand>
        <name>dTDP-4-dehydro-6-deoxy-alpha-D-glucose</name>
        <dbReference type="ChEBI" id="CHEBI:57649"/>
        <label>1</label>
    </ligand>
</feature>
<dbReference type="RefSeq" id="WP_285760197.1">
    <property type="nucleotide sequence ID" value="NZ_BSQG01000005.1"/>
</dbReference>
<feature type="domain" description="dTDP-4-dehydro-6-deoxy-alpha-D-glucopyranose 2,3-dehydratase" evidence="3">
    <location>
        <begin position="256"/>
        <end position="457"/>
    </location>
</feature>
<evidence type="ECO:0000313" key="4">
    <source>
        <dbReference type="EMBL" id="GLU48715.1"/>
    </source>
</evidence>
<evidence type="ECO:0000256" key="1">
    <source>
        <dbReference type="PIRSR" id="PIRSR605212-50"/>
    </source>
</evidence>
<dbReference type="AlphaFoldDB" id="A0A9W6P752"/>
<reference evidence="4" key="1">
    <citation type="submission" date="2023-02" db="EMBL/GenBank/DDBJ databases">
        <title>Nocardiopsis ansamitocini NBRC 112285.</title>
        <authorList>
            <person name="Ichikawa N."/>
            <person name="Sato H."/>
            <person name="Tonouchi N."/>
        </authorList>
    </citation>
    <scope>NUCLEOTIDE SEQUENCE</scope>
    <source>
        <strain evidence="4">NBRC 112285</strain>
    </source>
</reference>
<feature type="binding site" description="from pocket A" evidence="1">
    <location>
        <begin position="400"/>
        <end position="403"/>
    </location>
    <ligand>
        <name>dTDP-4-dehydro-6-deoxy-alpha-D-glucose</name>
        <dbReference type="ChEBI" id="CHEBI:57649"/>
        <label>1</label>
    </ligand>
</feature>
<dbReference type="Pfam" id="PF03559">
    <property type="entry name" value="Hexose_dehydrat"/>
    <property type="match status" value="2"/>
</dbReference>
<dbReference type="InterPro" id="IPR005212">
    <property type="entry name" value="EvaA-like"/>
</dbReference>
<feature type="binding site" description="from pocket B" evidence="1">
    <location>
        <begin position="362"/>
        <end position="364"/>
    </location>
    <ligand>
        <name>dTDP-4-dehydro-6-deoxy-alpha-D-glucose</name>
        <dbReference type="ChEBI" id="CHEBI:57649"/>
        <label>2</label>
    </ligand>
</feature>
<sequence>MGASPRPPAPSLRQRDEPATARRFARSAATLSGTRVETADCLAWLEQRRRAHPFLIRQIPFSELDGWSFAPDTGNLVHRSGGFFSVEGLSVSIDGETPRAWQQPVIVQPEIGVLGFLAKEFDGVLHLLVQAKMEPGNPGTVQLSPTVQATRSNYSGAHSGKGVRYIDYFLSPDRGRVLADVLQSEHGSWFFRKMNRNMVVEVHDDVPPHEDFRWLTLGQLGELLRMDNVVNMDARTVLACVPTASTDTRALLSDTALRSWFVAERSRYTMRAALVPLARTAGWSRDGLAISRPDGRYFTVTAVAVEAPNREVTGWSQPLLAPTGTGVTAFVVRRFGGVPHLLAHARAEGGLHDVIELGPTVQRTPRNYPSGRGAVRPPFLDLVLGAGPDSIRYDAVHSEEGGRFRDARSRCLFVEATEGEAPTAAPPGYVWVTPDQMNSLVRHSRYVNVQARTLLAAVTTGAVVL</sequence>
<proteinExistence type="predicted"/>
<protein>
    <submittedName>
        <fullName evidence="4">NDP-hexose 2,3-dehydratase</fullName>
    </submittedName>
</protein>
<evidence type="ECO:0000313" key="5">
    <source>
        <dbReference type="Proteomes" id="UP001165092"/>
    </source>
</evidence>
<feature type="compositionally biased region" description="Pro residues" evidence="2">
    <location>
        <begin position="1"/>
        <end position="10"/>
    </location>
</feature>
<keyword evidence="5" id="KW-1185">Reference proteome</keyword>
<evidence type="ECO:0000256" key="2">
    <source>
        <dbReference type="SAM" id="MobiDB-lite"/>
    </source>
</evidence>
<dbReference type="InterPro" id="IPR038153">
    <property type="entry name" value="EvaA-like_sf"/>
</dbReference>
<feature type="binding site" description="from pocket B" evidence="1">
    <location>
        <begin position="367"/>
        <end position="368"/>
    </location>
    <ligand>
        <name>dTDP-4-dehydro-6-deoxy-alpha-D-glucose</name>
        <dbReference type="ChEBI" id="CHEBI:57649"/>
        <label>2</label>
    </ligand>
</feature>
<dbReference type="GO" id="GO:0016829">
    <property type="term" value="F:lyase activity"/>
    <property type="evidence" value="ECO:0007669"/>
    <property type="project" value="InterPro"/>
</dbReference>
<comment type="caution">
    <text evidence="4">The sequence shown here is derived from an EMBL/GenBank/DDBJ whole genome shotgun (WGS) entry which is preliminary data.</text>
</comment>
<feature type="region of interest" description="Disordered" evidence="2">
    <location>
        <begin position="1"/>
        <end position="20"/>
    </location>
</feature>
<feature type="binding site" description="from pocket A" evidence="1">
    <location>
        <begin position="150"/>
        <end position="154"/>
    </location>
    <ligand>
        <name>dTDP-4-dehydro-6-deoxy-alpha-D-glucose</name>
        <dbReference type="ChEBI" id="CHEBI:57649"/>
        <label>1</label>
    </ligand>
</feature>
<feature type="binding site" description="from pocket B" evidence="1">
    <location>
        <position position="283"/>
    </location>
    <ligand>
        <name>dTDP-4-dehydro-6-deoxy-alpha-D-glucose</name>
        <dbReference type="ChEBI" id="CHEBI:57649"/>
        <label>2</label>
    </ligand>
</feature>
<feature type="binding site" description="from pocket A" evidence="1">
    <location>
        <position position="67"/>
    </location>
    <ligand>
        <name>dTDP-4-dehydro-6-deoxy-alpha-D-glucose</name>
        <dbReference type="ChEBI" id="CHEBI:57649"/>
        <label>1</label>
    </ligand>
</feature>
<gene>
    <name evidence="4" type="ORF">Nans01_30660</name>
</gene>
<organism evidence="4 5">
    <name type="scientific">Nocardiopsis ansamitocini</name>
    <dbReference type="NCBI Taxonomy" id="1670832"/>
    <lineage>
        <taxon>Bacteria</taxon>
        <taxon>Bacillati</taxon>
        <taxon>Actinomycetota</taxon>
        <taxon>Actinomycetes</taxon>
        <taxon>Streptosporangiales</taxon>
        <taxon>Nocardiopsidaceae</taxon>
        <taxon>Nocardiopsis</taxon>
    </lineage>
</organism>
<feature type="binding site" description="from pocket B" evidence="1">
    <location>
        <position position="188"/>
    </location>
    <ligand>
        <name>dTDP-4-dehydro-6-deoxy-alpha-D-glucose</name>
        <dbReference type="ChEBI" id="CHEBI:57649"/>
        <label>2</label>
    </ligand>
</feature>